<dbReference type="OrthoDB" id="9770408at2"/>
<evidence type="ECO:0000256" key="1">
    <source>
        <dbReference type="SAM" id="MobiDB-lite"/>
    </source>
</evidence>
<dbReference type="NCBIfam" id="TIGR03943">
    <property type="entry name" value="TIGR03943 family putative permease subunit"/>
    <property type="match status" value="1"/>
</dbReference>
<feature type="region of interest" description="Disordered" evidence="1">
    <location>
        <begin position="62"/>
        <end position="104"/>
    </location>
</feature>
<evidence type="ECO:0000313" key="6">
    <source>
        <dbReference type="Proteomes" id="UP000014113"/>
    </source>
</evidence>
<evidence type="ECO:0000259" key="3">
    <source>
        <dbReference type="Pfam" id="PF09323"/>
    </source>
</evidence>
<dbReference type="eggNOG" id="COG3689">
    <property type="taxonomic scope" value="Bacteria"/>
</dbReference>
<dbReference type="InterPro" id="IPR048447">
    <property type="entry name" value="DUF1980_C"/>
</dbReference>
<comment type="caution">
    <text evidence="5">The sequence shown here is derived from an EMBL/GenBank/DDBJ whole genome shotgun (WGS) entry which is preliminary data.</text>
</comment>
<reference evidence="5 6" key="1">
    <citation type="submission" date="2013-03" db="EMBL/GenBank/DDBJ databases">
        <title>The Genome Sequence of Enterococcus columbae ATCC_51263 (PacBio/Illumina hybrid assembly).</title>
        <authorList>
            <consortium name="The Broad Institute Genomics Platform"/>
            <consortium name="The Broad Institute Genome Sequencing Center for Infectious Disease"/>
            <person name="Earl A."/>
            <person name="Russ C."/>
            <person name="Gilmore M."/>
            <person name="Surin D."/>
            <person name="Walker B."/>
            <person name="Young S."/>
            <person name="Zeng Q."/>
            <person name="Gargeya S."/>
            <person name="Fitzgerald M."/>
            <person name="Haas B."/>
            <person name="Abouelleil A."/>
            <person name="Allen A.W."/>
            <person name="Alvarado L."/>
            <person name="Arachchi H.M."/>
            <person name="Berlin A.M."/>
            <person name="Chapman S.B."/>
            <person name="Gainer-Dewar J."/>
            <person name="Goldberg J."/>
            <person name="Griggs A."/>
            <person name="Gujja S."/>
            <person name="Hansen M."/>
            <person name="Howarth C."/>
            <person name="Imamovic A."/>
            <person name="Ireland A."/>
            <person name="Larimer J."/>
            <person name="McCowan C."/>
            <person name="Murphy C."/>
            <person name="Pearson M."/>
            <person name="Poon T.W."/>
            <person name="Priest M."/>
            <person name="Roberts A."/>
            <person name="Saif S."/>
            <person name="Shea T."/>
            <person name="Sisk P."/>
            <person name="Sykes S."/>
            <person name="Wortman J."/>
            <person name="Nusbaum C."/>
            <person name="Birren B."/>
        </authorList>
    </citation>
    <scope>NUCLEOTIDE SEQUENCE [LARGE SCALE GENOMIC DNA]</scope>
    <source>
        <strain evidence="5 6">ATCC 51263</strain>
    </source>
</reference>
<dbReference type="InterPro" id="IPR048493">
    <property type="entry name" value="DUF1980_N"/>
</dbReference>
<organism evidence="5 6">
    <name type="scientific">Enterococcus columbae DSM 7374 = ATCC 51263</name>
    <dbReference type="NCBI Taxonomy" id="1121865"/>
    <lineage>
        <taxon>Bacteria</taxon>
        <taxon>Bacillati</taxon>
        <taxon>Bacillota</taxon>
        <taxon>Bacilli</taxon>
        <taxon>Lactobacillales</taxon>
        <taxon>Enterococcaceae</taxon>
        <taxon>Enterococcus</taxon>
    </lineage>
</organism>
<dbReference type="STRING" id="1121865.OMW_00108"/>
<feature type="compositionally biased region" description="Basic residues" evidence="1">
    <location>
        <begin position="88"/>
        <end position="97"/>
    </location>
</feature>
<keyword evidence="2" id="KW-1133">Transmembrane helix</keyword>
<gene>
    <name evidence="5" type="ORF">I568_00702</name>
</gene>
<dbReference type="EMBL" id="ASWJ01000004">
    <property type="protein sequence ID" value="EOW84215.1"/>
    <property type="molecule type" value="Genomic_DNA"/>
</dbReference>
<dbReference type="Proteomes" id="UP000014113">
    <property type="component" value="Unassembled WGS sequence"/>
</dbReference>
<keyword evidence="6" id="KW-1185">Reference proteome</keyword>
<feature type="compositionally biased region" description="Basic and acidic residues" evidence="1">
    <location>
        <begin position="62"/>
        <end position="79"/>
    </location>
</feature>
<keyword evidence="2" id="KW-0472">Membrane</keyword>
<evidence type="ECO:0000256" key="2">
    <source>
        <dbReference type="SAM" id="Phobius"/>
    </source>
</evidence>
<sequence>MIRFLILLGYVQLMMYLQLTGKLNQYINIHYQYLAFLSMSLALILAIVQLFKWVRAGDQSKASHKDERSHENKPSHQHEEDEEQTHEHHTHHNHQVAHSHEDELHHHHHHGMDKWYQKLIGYTLLCLPLLVGLCFPKVSLDTTIVEAKGFQFPLSKEATGDPNFQTQYLRPDTSIYFNPSDYKKQMDRLLNKYSKNNVLQVTDANYLELMEIIYNYPSEFIGKEISFEGFVYHSTKENQQDLFLFRFGIIHCIADSGVFGLRVELPDNQTFKNDQWLKVTGKLSSEYYAPFKRELPVVMVDTLKVVEAPENQYVYRTF</sequence>
<dbReference type="Pfam" id="PF21537">
    <property type="entry name" value="DUF1980_C"/>
    <property type="match status" value="1"/>
</dbReference>
<feature type="domain" description="DUF1980" evidence="3">
    <location>
        <begin position="2"/>
        <end position="151"/>
    </location>
</feature>
<evidence type="ECO:0000313" key="5">
    <source>
        <dbReference type="EMBL" id="EOW84215.1"/>
    </source>
</evidence>
<feature type="transmembrane region" description="Helical" evidence="2">
    <location>
        <begin position="30"/>
        <end position="51"/>
    </location>
</feature>
<evidence type="ECO:0000259" key="4">
    <source>
        <dbReference type="Pfam" id="PF21537"/>
    </source>
</evidence>
<proteinExistence type="predicted"/>
<dbReference type="RefSeq" id="WP_016182279.1">
    <property type="nucleotide sequence ID" value="NZ_JXKI01000007.1"/>
</dbReference>
<dbReference type="PATRIC" id="fig|1121865.3.peg.103"/>
<dbReference type="InterPro" id="IPR015402">
    <property type="entry name" value="DUF1980"/>
</dbReference>
<keyword evidence="2" id="KW-0812">Transmembrane</keyword>
<protein>
    <submittedName>
        <fullName evidence="5">Membrane protein</fullName>
    </submittedName>
</protein>
<name>S0KJN7_9ENTE</name>
<dbReference type="Pfam" id="PF09323">
    <property type="entry name" value="DUF1980"/>
    <property type="match status" value="1"/>
</dbReference>
<dbReference type="PANTHER" id="PTHR40047:SF1">
    <property type="entry name" value="UPF0703 PROTEIN YCGQ"/>
    <property type="match status" value="1"/>
</dbReference>
<dbReference type="InterPro" id="IPR052955">
    <property type="entry name" value="UPF0703_membrane_permease"/>
</dbReference>
<accession>S0KJN7</accession>
<dbReference type="AlphaFoldDB" id="S0KJN7"/>
<dbReference type="PANTHER" id="PTHR40047">
    <property type="entry name" value="UPF0703 PROTEIN YCGQ"/>
    <property type="match status" value="1"/>
</dbReference>
<feature type="domain" description="DUF1980" evidence="4">
    <location>
        <begin position="176"/>
        <end position="316"/>
    </location>
</feature>